<feature type="chain" id="PRO_5038068281" evidence="2">
    <location>
        <begin position="19"/>
        <end position="340"/>
    </location>
</feature>
<feature type="signal peptide" evidence="2">
    <location>
        <begin position="1"/>
        <end position="18"/>
    </location>
</feature>
<organism evidence="3 4">
    <name type="scientific">Hyalella azteca</name>
    <name type="common">Amphipod</name>
    <dbReference type="NCBI Taxonomy" id="294128"/>
    <lineage>
        <taxon>Eukaryota</taxon>
        <taxon>Metazoa</taxon>
        <taxon>Ecdysozoa</taxon>
        <taxon>Arthropoda</taxon>
        <taxon>Crustacea</taxon>
        <taxon>Multicrustacea</taxon>
        <taxon>Malacostraca</taxon>
        <taxon>Eumalacostraca</taxon>
        <taxon>Peracarida</taxon>
        <taxon>Amphipoda</taxon>
        <taxon>Senticaudata</taxon>
        <taxon>Talitrida</taxon>
        <taxon>Talitroidea</taxon>
        <taxon>Hyalellidae</taxon>
        <taxon>Hyalella</taxon>
    </lineage>
</organism>
<feature type="region of interest" description="Disordered" evidence="1">
    <location>
        <begin position="46"/>
        <end position="69"/>
    </location>
</feature>
<accession>A0A979FI82</accession>
<dbReference type="InterPro" id="IPR027417">
    <property type="entry name" value="P-loop_NTPase"/>
</dbReference>
<sequence>MGVVQVFFLAGAILPVLTLDGSQVTTNTYVDGRSGVVVMPGLASQASDPPMQGVQMRISSSSSARPPRSDIPFFSSSSANTLPLSMVTTSSSSTSNSEMVTINSNRYNQIVSQLSKRVDTASLFRPQKAAPINYFVMNMDTKTRSTSDERAGRRYRRYSSESVSNNNSEISKTFQLLDEGEEKIQLSERYKNITLILGNTGTGKSTFLQWFAGDNNKLLAKRERGKSGAFLIEDGNRIGNSTLKSMTIFPELVVHTGTDDAYYDCPGFSDTRSTSMEIATTYFIKKVADYAEYVKLIFVVNHSSGVMVHKVDDSCYMATRTQAPSSVTPHLSSATFHASG</sequence>
<dbReference type="KEGG" id="hazt:125177728"/>
<dbReference type="Proteomes" id="UP000694843">
    <property type="component" value="Unplaced"/>
</dbReference>
<dbReference type="GeneID" id="125177728"/>
<protein>
    <submittedName>
        <fullName evidence="4">Uncharacterized protein LOC125177728</fullName>
    </submittedName>
</protein>
<proteinExistence type="predicted"/>
<gene>
    <name evidence="4" type="primary">LOC125177728</name>
</gene>
<dbReference type="SUPFAM" id="SSF52540">
    <property type="entry name" value="P-loop containing nucleoside triphosphate hydrolases"/>
    <property type="match status" value="1"/>
</dbReference>
<reference evidence="4" key="1">
    <citation type="submission" date="2025-08" db="UniProtKB">
        <authorList>
            <consortium name="RefSeq"/>
        </authorList>
    </citation>
    <scope>IDENTIFICATION</scope>
    <source>
        <tissue evidence="4">Whole organism</tissue>
    </source>
</reference>
<keyword evidence="2" id="KW-0732">Signal</keyword>
<name>A0A979FI82_HYAAZ</name>
<evidence type="ECO:0000313" key="4">
    <source>
        <dbReference type="RefSeq" id="XP_047735985.1"/>
    </source>
</evidence>
<dbReference type="OrthoDB" id="2386367at2759"/>
<dbReference type="AlphaFoldDB" id="A0A979FI82"/>
<evidence type="ECO:0000256" key="1">
    <source>
        <dbReference type="SAM" id="MobiDB-lite"/>
    </source>
</evidence>
<evidence type="ECO:0000256" key="2">
    <source>
        <dbReference type="SAM" id="SignalP"/>
    </source>
</evidence>
<evidence type="ECO:0000313" key="3">
    <source>
        <dbReference type="Proteomes" id="UP000694843"/>
    </source>
</evidence>
<dbReference type="RefSeq" id="XP_047735985.1">
    <property type="nucleotide sequence ID" value="XM_047880029.1"/>
</dbReference>
<keyword evidence="3" id="KW-1185">Reference proteome</keyword>